<dbReference type="RefSeq" id="WP_111149594.1">
    <property type="nucleotide sequence ID" value="NZ_QKRB01000058.1"/>
</dbReference>
<dbReference type="PANTHER" id="PTHR43649">
    <property type="entry name" value="ARABINOSE-BINDING PROTEIN-RELATED"/>
    <property type="match status" value="1"/>
</dbReference>
<dbReference type="InterPro" id="IPR006059">
    <property type="entry name" value="SBP"/>
</dbReference>
<sequence length="434" mass="48996">MNRSKIMRRKSLFTAVILSLACTLLLSCSNQLPDGSVGLKIMYDNSDEFFSKYGNVFLTKFPEYQIEVIPLDPHYKDGLTNEEFKTLVESEMPDIILVDNIQYAIEEGLLLDLDPYIDKDSGLNEISENVTGYLRKQGGGSLYAVSPTFTGQALYYNKDMFDHFNIAYPTNQMTWEDVFLLASKFSNAASNNSASYGYYYNGRNLFSLATDIALSSQMTYTDRNGNITLYSDRWKRIIELISSSVQQGFLATGGGSQGEPYADNLFFLGNAAMTTDYSNAMTYFSKANFEWDLVTIPVDPSTPDQSPSVYVNNMFGIYSKTNHSEAAFKFLEYIGSKEFANTLLRSGIKDQLIANEDVVKAMDSSHNIEAFYKLRPIEIVYPIIPLHLDTKIYALGDEAIRSIINGDRDIDTAMKQLQEEIQFLLDNENKKQAE</sequence>
<reference evidence="6 7" key="1">
    <citation type="submission" date="2018-06" db="EMBL/GenBank/DDBJ databases">
        <title>Paenibacillus imtechensis sp. nov.</title>
        <authorList>
            <person name="Pinnaka A.K."/>
            <person name="Singh H."/>
            <person name="Kaur M."/>
        </authorList>
    </citation>
    <scope>NUCLEOTIDE SEQUENCE [LARGE SCALE GENOMIC DNA]</scope>
    <source>
        <strain evidence="6 7">SMB1</strain>
    </source>
</reference>
<feature type="chain" id="PRO_5039137542" description="Sugar ABC transporter substrate-binding protein" evidence="5">
    <location>
        <begin position="34"/>
        <end position="434"/>
    </location>
</feature>
<name>A0A2W1LFL4_9BACL</name>
<comment type="similarity">
    <text evidence="2">Belongs to the bacterial solute-binding protein 1 family.</text>
</comment>
<gene>
    <name evidence="6" type="ORF">DNH61_24575</name>
</gene>
<feature type="signal peptide" evidence="5">
    <location>
        <begin position="1"/>
        <end position="33"/>
    </location>
</feature>
<evidence type="ECO:0000313" key="6">
    <source>
        <dbReference type="EMBL" id="PZD93224.1"/>
    </source>
</evidence>
<comment type="subcellular location">
    <subcellularLocation>
        <location evidence="1">Cell envelope</location>
    </subcellularLocation>
</comment>
<dbReference type="AlphaFoldDB" id="A0A2W1LFL4"/>
<organism evidence="6 7">
    <name type="scientific">Paenibacillus sambharensis</name>
    <dbReference type="NCBI Taxonomy" id="1803190"/>
    <lineage>
        <taxon>Bacteria</taxon>
        <taxon>Bacillati</taxon>
        <taxon>Bacillota</taxon>
        <taxon>Bacilli</taxon>
        <taxon>Bacillales</taxon>
        <taxon>Paenibacillaceae</taxon>
        <taxon>Paenibacillus</taxon>
    </lineage>
</organism>
<evidence type="ECO:0000256" key="4">
    <source>
        <dbReference type="ARBA" id="ARBA00022729"/>
    </source>
</evidence>
<evidence type="ECO:0000256" key="2">
    <source>
        <dbReference type="ARBA" id="ARBA00008520"/>
    </source>
</evidence>
<dbReference type="Pfam" id="PF13416">
    <property type="entry name" value="SBP_bac_8"/>
    <property type="match status" value="1"/>
</dbReference>
<dbReference type="Proteomes" id="UP000249522">
    <property type="component" value="Unassembled WGS sequence"/>
</dbReference>
<proteinExistence type="inferred from homology"/>
<dbReference type="PROSITE" id="PS51257">
    <property type="entry name" value="PROKAR_LIPOPROTEIN"/>
    <property type="match status" value="1"/>
</dbReference>
<dbReference type="EMBL" id="QKRB01000058">
    <property type="protein sequence ID" value="PZD93224.1"/>
    <property type="molecule type" value="Genomic_DNA"/>
</dbReference>
<evidence type="ECO:0000256" key="1">
    <source>
        <dbReference type="ARBA" id="ARBA00004196"/>
    </source>
</evidence>
<evidence type="ECO:0000256" key="3">
    <source>
        <dbReference type="ARBA" id="ARBA00022448"/>
    </source>
</evidence>
<keyword evidence="7" id="KW-1185">Reference proteome</keyword>
<evidence type="ECO:0000313" key="7">
    <source>
        <dbReference type="Proteomes" id="UP000249522"/>
    </source>
</evidence>
<dbReference type="Gene3D" id="3.40.190.10">
    <property type="entry name" value="Periplasmic binding protein-like II"/>
    <property type="match status" value="1"/>
</dbReference>
<evidence type="ECO:0000256" key="5">
    <source>
        <dbReference type="SAM" id="SignalP"/>
    </source>
</evidence>
<dbReference type="OrthoDB" id="9795467at2"/>
<protein>
    <recommendedName>
        <fullName evidence="8">Sugar ABC transporter substrate-binding protein</fullName>
    </recommendedName>
</protein>
<dbReference type="GO" id="GO:0030313">
    <property type="term" value="C:cell envelope"/>
    <property type="evidence" value="ECO:0007669"/>
    <property type="project" value="UniProtKB-SubCell"/>
</dbReference>
<comment type="caution">
    <text evidence="6">The sequence shown here is derived from an EMBL/GenBank/DDBJ whole genome shotgun (WGS) entry which is preliminary data.</text>
</comment>
<evidence type="ECO:0008006" key="8">
    <source>
        <dbReference type="Google" id="ProtNLM"/>
    </source>
</evidence>
<dbReference type="SUPFAM" id="SSF53850">
    <property type="entry name" value="Periplasmic binding protein-like II"/>
    <property type="match status" value="1"/>
</dbReference>
<accession>A0A2W1LFL4</accession>
<dbReference type="InterPro" id="IPR050490">
    <property type="entry name" value="Bact_solute-bd_prot1"/>
</dbReference>
<keyword evidence="3" id="KW-0813">Transport</keyword>
<keyword evidence="4 5" id="KW-0732">Signal</keyword>
<dbReference type="PANTHER" id="PTHR43649:SF31">
    <property type="entry name" value="SN-GLYCEROL-3-PHOSPHATE-BINDING PERIPLASMIC PROTEIN UGPB"/>
    <property type="match status" value="1"/>
</dbReference>